<evidence type="ECO:0000313" key="3">
    <source>
        <dbReference type="Proteomes" id="UP000179266"/>
    </source>
</evidence>
<accession>A0A1F7RSA3</accession>
<proteinExistence type="predicted"/>
<feature type="domain" description="Glycosyl transferase family 1" evidence="1">
    <location>
        <begin position="228"/>
        <end position="395"/>
    </location>
</feature>
<protein>
    <recommendedName>
        <fullName evidence="1">Glycosyl transferase family 1 domain-containing protein</fullName>
    </recommendedName>
</protein>
<organism evidence="2 3">
    <name type="scientific">Candidatus Schekmanbacteria bacterium RBG_13_48_7</name>
    <dbReference type="NCBI Taxonomy" id="1817878"/>
    <lineage>
        <taxon>Bacteria</taxon>
        <taxon>Candidatus Schekmaniibacteriota</taxon>
    </lineage>
</organism>
<evidence type="ECO:0000259" key="1">
    <source>
        <dbReference type="Pfam" id="PF00534"/>
    </source>
</evidence>
<sequence length="422" mass="48731">MQEHGYYPDFSRLKTNRRFFLKILAISNLYPPGFLGGYELGCSDVMNGLMSRGHDITVLTSTFGYGQAPPEKNVIRKLEHFWSTYPEGNLNLTYFQSLRAKWFSLKNYRLVTEIINKTKPDIVYHWGLDRISPLSVLLAVNKKKIPGLIHLMDDWLYMTKIQNIKKSGFPLNRVKDFCKFRLDSFLEKFPLIVMSQTLCEDYVSHGFLKNKMYLLHPALPYSGGKLRQPAKSKQVFKLLYVGQLGDWKGVHIALQAMILLKKHENDVVYKLDLIGEGALDYVRMLQQLAAKNLVAQDIRFLGKKHREEIFHLMPDYDGLIFPTLRKEPFGFVIIEAMLAGLPVIASAQGGPVEIIEDKKNGLLFEPGNSIELAEKIEYLGRNKDMRSRIRQTAYEIAKEKYNFEHYIDRIENILEETLSRGL</sequence>
<dbReference type="AlphaFoldDB" id="A0A1F7RSA3"/>
<dbReference type="PANTHER" id="PTHR12526">
    <property type="entry name" value="GLYCOSYLTRANSFERASE"/>
    <property type="match status" value="1"/>
</dbReference>
<evidence type="ECO:0000313" key="2">
    <source>
        <dbReference type="EMBL" id="OGL44436.1"/>
    </source>
</evidence>
<dbReference type="SUPFAM" id="SSF53756">
    <property type="entry name" value="UDP-Glycosyltransferase/glycogen phosphorylase"/>
    <property type="match status" value="1"/>
</dbReference>
<dbReference type="CDD" id="cd03801">
    <property type="entry name" value="GT4_PimA-like"/>
    <property type="match status" value="1"/>
</dbReference>
<reference evidence="2 3" key="1">
    <citation type="journal article" date="2016" name="Nat. Commun.">
        <title>Thousands of microbial genomes shed light on interconnected biogeochemical processes in an aquifer system.</title>
        <authorList>
            <person name="Anantharaman K."/>
            <person name="Brown C.T."/>
            <person name="Hug L.A."/>
            <person name="Sharon I."/>
            <person name="Castelle C.J."/>
            <person name="Probst A.J."/>
            <person name="Thomas B.C."/>
            <person name="Singh A."/>
            <person name="Wilkins M.J."/>
            <person name="Karaoz U."/>
            <person name="Brodie E.L."/>
            <person name="Williams K.H."/>
            <person name="Hubbard S.S."/>
            <person name="Banfield J.F."/>
        </authorList>
    </citation>
    <scope>NUCLEOTIDE SEQUENCE [LARGE SCALE GENOMIC DNA]</scope>
</reference>
<dbReference type="PANTHER" id="PTHR12526:SF638">
    <property type="entry name" value="SPORE COAT PROTEIN SA"/>
    <property type="match status" value="1"/>
</dbReference>
<dbReference type="GO" id="GO:0016757">
    <property type="term" value="F:glycosyltransferase activity"/>
    <property type="evidence" value="ECO:0007669"/>
    <property type="project" value="InterPro"/>
</dbReference>
<gene>
    <name evidence="2" type="ORF">A2161_11295</name>
</gene>
<comment type="caution">
    <text evidence="2">The sequence shown here is derived from an EMBL/GenBank/DDBJ whole genome shotgun (WGS) entry which is preliminary data.</text>
</comment>
<dbReference type="InterPro" id="IPR001296">
    <property type="entry name" value="Glyco_trans_1"/>
</dbReference>
<dbReference type="EMBL" id="MGDD01000224">
    <property type="protein sequence ID" value="OGL44436.1"/>
    <property type="molecule type" value="Genomic_DNA"/>
</dbReference>
<dbReference type="Gene3D" id="3.40.50.2000">
    <property type="entry name" value="Glycogen Phosphorylase B"/>
    <property type="match status" value="2"/>
</dbReference>
<dbReference type="Proteomes" id="UP000179266">
    <property type="component" value="Unassembled WGS sequence"/>
</dbReference>
<dbReference type="Pfam" id="PF00534">
    <property type="entry name" value="Glycos_transf_1"/>
    <property type="match status" value="1"/>
</dbReference>
<name>A0A1F7RSA3_9BACT</name>